<dbReference type="Gene3D" id="3.40.50.2000">
    <property type="entry name" value="Glycogen Phosphorylase B"/>
    <property type="match status" value="2"/>
</dbReference>
<proteinExistence type="predicted"/>
<reference evidence="4 5" key="1">
    <citation type="submission" date="2016-10" db="EMBL/GenBank/DDBJ databases">
        <authorList>
            <person name="de Groot N.N."/>
        </authorList>
    </citation>
    <scope>NUCLEOTIDE SEQUENCE [LARGE SCALE GENOMIC DNA]</scope>
    <source>
        <strain evidence="4 5">DSM 17813</strain>
    </source>
</reference>
<dbReference type="InterPro" id="IPR028098">
    <property type="entry name" value="Glyco_trans_4-like_N"/>
</dbReference>
<dbReference type="GO" id="GO:0016757">
    <property type="term" value="F:glycosyltransferase activity"/>
    <property type="evidence" value="ECO:0007669"/>
    <property type="project" value="UniProtKB-KW"/>
</dbReference>
<organism evidence="4 5">
    <name type="scientific">Geoalkalibacter ferrihydriticus</name>
    <dbReference type="NCBI Taxonomy" id="392333"/>
    <lineage>
        <taxon>Bacteria</taxon>
        <taxon>Pseudomonadati</taxon>
        <taxon>Thermodesulfobacteriota</taxon>
        <taxon>Desulfuromonadia</taxon>
        <taxon>Desulfuromonadales</taxon>
        <taxon>Geoalkalibacteraceae</taxon>
        <taxon>Geoalkalibacter</taxon>
    </lineage>
</organism>
<evidence type="ECO:0000256" key="2">
    <source>
        <dbReference type="ARBA" id="ARBA00022679"/>
    </source>
</evidence>
<dbReference type="AlphaFoldDB" id="A0A1G9WN71"/>
<keyword evidence="2 4" id="KW-0808">Transferase</keyword>
<dbReference type="EMBL" id="FNGU01000011">
    <property type="protein sequence ID" value="SDM85984.1"/>
    <property type="molecule type" value="Genomic_DNA"/>
</dbReference>
<dbReference type="STRING" id="392333.SAMN05660860_03296"/>
<name>A0A1G9WN71_9BACT</name>
<evidence type="ECO:0000256" key="1">
    <source>
        <dbReference type="ARBA" id="ARBA00022676"/>
    </source>
</evidence>
<dbReference type="PANTHER" id="PTHR12526">
    <property type="entry name" value="GLYCOSYLTRANSFERASE"/>
    <property type="match status" value="1"/>
</dbReference>
<feature type="domain" description="Glycosyltransferase subfamily 4-like N-terminal" evidence="3">
    <location>
        <begin position="20"/>
        <end position="172"/>
    </location>
</feature>
<dbReference type="Pfam" id="PF13692">
    <property type="entry name" value="Glyco_trans_1_4"/>
    <property type="match status" value="1"/>
</dbReference>
<dbReference type="PANTHER" id="PTHR12526:SF510">
    <property type="entry name" value="D-INOSITOL 3-PHOSPHATE GLYCOSYLTRANSFERASE"/>
    <property type="match status" value="1"/>
</dbReference>
<dbReference type="Pfam" id="PF13579">
    <property type="entry name" value="Glyco_trans_4_4"/>
    <property type="match status" value="1"/>
</dbReference>
<dbReference type="RefSeq" id="WP_082048113.1">
    <property type="nucleotide sequence ID" value="NZ_FNGU01000011.1"/>
</dbReference>
<evidence type="ECO:0000259" key="3">
    <source>
        <dbReference type="Pfam" id="PF13579"/>
    </source>
</evidence>
<gene>
    <name evidence="4" type="ORF">SAMN05660860_03296</name>
</gene>
<dbReference type="Proteomes" id="UP000182146">
    <property type="component" value="Unassembled WGS sequence"/>
</dbReference>
<keyword evidence="1" id="KW-0328">Glycosyltransferase</keyword>
<sequence length="382" mass="42940">MTEDTPLKIALVGPTYPFRGGISHYTTLLYRHLRRRHAVDFFAFSRQYPRWLFPGTTDRDTSGAALREPGSQPVLDSLNPLSWFKVARMIAAGDYDVLIIPWWVAFWAPQFWTIARWTRRFSGTRVLFLCHNVVAHETSPLSAALTRSVLRQGDCFLVHSGTDEQNLQAIRPQAPVRRCFHPTYDVFDADMPQADDLRRQLGLSGRVLLFFGFVREYKGLKVLLQALPEVAAKMDVTLLVVGEFWKDKQDYLDEIARLGLSERVMIIDRYIPNEEVNAYFSSADLVVQPYLSATGSGVVQTAFGFGKPVVATRVGSLPEVISDGQTGYLVPPADPGALAAAILRFFEEERGAAFSAQILAEKERFSWDHLVAAIEELARSEP</sequence>
<evidence type="ECO:0000313" key="4">
    <source>
        <dbReference type="EMBL" id="SDM85984.1"/>
    </source>
</evidence>
<accession>A0A1G9WN71</accession>
<dbReference type="SUPFAM" id="SSF53756">
    <property type="entry name" value="UDP-Glycosyltransferase/glycogen phosphorylase"/>
    <property type="match status" value="1"/>
</dbReference>
<dbReference type="OrthoDB" id="5490278at2"/>
<protein>
    <submittedName>
        <fullName evidence="4">Glycosyltransferase involved in cell wall bisynthesis</fullName>
    </submittedName>
</protein>
<evidence type="ECO:0000313" key="5">
    <source>
        <dbReference type="Proteomes" id="UP000182146"/>
    </source>
</evidence>